<keyword evidence="6" id="KW-0547">Nucleotide-binding</keyword>
<proteinExistence type="inferred from homology"/>
<dbReference type="GO" id="GO:0000278">
    <property type="term" value="P:mitotic cell cycle"/>
    <property type="evidence" value="ECO:0007669"/>
    <property type="project" value="UniProtKB-ARBA"/>
</dbReference>
<dbReference type="PROSITE" id="PS00108">
    <property type="entry name" value="PROTEIN_KINASE_ST"/>
    <property type="match status" value="1"/>
</dbReference>
<dbReference type="Pfam" id="PF00069">
    <property type="entry name" value="Pkinase"/>
    <property type="match status" value="1"/>
</dbReference>
<evidence type="ECO:0000313" key="14">
    <source>
        <dbReference type="Proteomes" id="UP000078046"/>
    </source>
</evidence>
<dbReference type="GO" id="GO:0005634">
    <property type="term" value="C:nucleus"/>
    <property type="evidence" value="ECO:0007669"/>
    <property type="project" value="UniProtKB-ARBA"/>
</dbReference>
<keyword evidence="8" id="KW-0067">ATP-binding</keyword>
<keyword evidence="5" id="KW-0808">Transferase</keyword>
<evidence type="ECO:0000256" key="10">
    <source>
        <dbReference type="ARBA" id="ARBA00047899"/>
    </source>
</evidence>
<evidence type="ECO:0000256" key="7">
    <source>
        <dbReference type="ARBA" id="ARBA00022777"/>
    </source>
</evidence>
<dbReference type="PANTHER" id="PTHR44899:SF10">
    <property type="entry name" value="NIMA-RELATED KINASE 2"/>
    <property type="match status" value="1"/>
</dbReference>
<gene>
    <name evidence="13" type="ORF">A3Q56_02399</name>
</gene>
<comment type="catalytic activity">
    <reaction evidence="11">
        <text>L-seryl-[protein] + ATP = O-phospho-L-seryl-[protein] + ADP + H(+)</text>
        <dbReference type="Rhea" id="RHEA:17989"/>
        <dbReference type="Rhea" id="RHEA-COMP:9863"/>
        <dbReference type="Rhea" id="RHEA-COMP:11604"/>
        <dbReference type="ChEBI" id="CHEBI:15378"/>
        <dbReference type="ChEBI" id="CHEBI:29999"/>
        <dbReference type="ChEBI" id="CHEBI:30616"/>
        <dbReference type="ChEBI" id="CHEBI:83421"/>
        <dbReference type="ChEBI" id="CHEBI:456216"/>
        <dbReference type="EC" id="2.7.11.1"/>
    </reaction>
</comment>
<dbReference type="EC" id="2.7.11.1" evidence="2"/>
<keyword evidence="14" id="KW-1185">Reference proteome</keyword>
<dbReference type="InterPro" id="IPR051131">
    <property type="entry name" value="NEK_Ser/Thr_kinase_NIMA"/>
</dbReference>
<dbReference type="InterPro" id="IPR008271">
    <property type="entry name" value="Ser/Thr_kinase_AS"/>
</dbReference>
<accession>A0A177B6D9</accession>
<dbReference type="GO" id="GO:0051301">
    <property type="term" value="P:cell division"/>
    <property type="evidence" value="ECO:0007669"/>
    <property type="project" value="UniProtKB-KW"/>
</dbReference>
<evidence type="ECO:0000256" key="8">
    <source>
        <dbReference type="ARBA" id="ARBA00022840"/>
    </source>
</evidence>
<dbReference type="Proteomes" id="UP000078046">
    <property type="component" value="Unassembled WGS sequence"/>
</dbReference>
<dbReference type="GO" id="GO:0007059">
    <property type="term" value="P:chromosome segregation"/>
    <property type="evidence" value="ECO:0007669"/>
    <property type="project" value="UniProtKB-ARBA"/>
</dbReference>
<dbReference type="Gene3D" id="3.30.200.20">
    <property type="entry name" value="Phosphorylase Kinase, domain 1"/>
    <property type="match status" value="1"/>
</dbReference>
<reference evidence="13 14" key="1">
    <citation type="submission" date="2016-04" db="EMBL/GenBank/DDBJ databases">
        <title>The genome of Intoshia linei affirms orthonectids as highly simplified spiralians.</title>
        <authorList>
            <person name="Mikhailov K.V."/>
            <person name="Slusarev G.S."/>
            <person name="Nikitin M.A."/>
            <person name="Logacheva M.D."/>
            <person name="Penin A."/>
            <person name="Aleoshin V."/>
            <person name="Panchin Y.V."/>
        </authorList>
    </citation>
    <scope>NUCLEOTIDE SEQUENCE [LARGE SCALE GENOMIC DNA]</scope>
    <source>
        <strain evidence="13">Intl2013</strain>
        <tissue evidence="13">Whole animal</tissue>
    </source>
</reference>
<dbReference type="GO" id="GO:0004674">
    <property type="term" value="F:protein serine/threonine kinase activity"/>
    <property type="evidence" value="ECO:0007669"/>
    <property type="project" value="UniProtKB-KW"/>
</dbReference>
<sequence>MSQIEKQQLVHEVNLLRKLNHPNIVRYHDRIIDKINSKLYLIMEYCINGDLSKLINLKKKTGGMFAEKFIWKIASQITSALKVCHNKSFNKENKVILHRDIKPANIFLDEEYNVKLGDFGLAKSLPSSLEYALTVAGTPNYMSPEQIKMEPYNNKSDVWSLGCLIYELATLNHPFGGNCAKDLAFCICTARFKPVADTYSIEMKNFVQLLLNPDVNWNLFKIIICIESRKAINRTSRKIYRL</sequence>
<evidence type="ECO:0000256" key="4">
    <source>
        <dbReference type="ARBA" id="ARBA00022618"/>
    </source>
</evidence>
<dbReference type="InterPro" id="IPR011009">
    <property type="entry name" value="Kinase-like_dom_sf"/>
</dbReference>
<evidence type="ECO:0000256" key="3">
    <source>
        <dbReference type="ARBA" id="ARBA00022527"/>
    </source>
</evidence>
<name>A0A177B6D9_9BILA</name>
<dbReference type="PROSITE" id="PS50011">
    <property type="entry name" value="PROTEIN_KINASE_DOM"/>
    <property type="match status" value="1"/>
</dbReference>
<dbReference type="SUPFAM" id="SSF56112">
    <property type="entry name" value="Protein kinase-like (PK-like)"/>
    <property type="match status" value="1"/>
</dbReference>
<evidence type="ECO:0000259" key="12">
    <source>
        <dbReference type="PROSITE" id="PS50011"/>
    </source>
</evidence>
<dbReference type="PANTHER" id="PTHR44899">
    <property type="entry name" value="CAMK FAMILY PROTEIN KINASE"/>
    <property type="match status" value="1"/>
</dbReference>
<dbReference type="PIRSF" id="PIRSF000654">
    <property type="entry name" value="Integrin-linked_kinase"/>
    <property type="match status" value="1"/>
</dbReference>
<keyword evidence="7" id="KW-0418">Kinase</keyword>
<evidence type="ECO:0000256" key="2">
    <source>
        <dbReference type="ARBA" id="ARBA00012513"/>
    </source>
</evidence>
<feature type="domain" description="Protein kinase" evidence="12">
    <location>
        <begin position="1"/>
        <end position="242"/>
    </location>
</feature>
<dbReference type="EMBL" id="LWCA01000221">
    <property type="protein sequence ID" value="OAF69849.1"/>
    <property type="molecule type" value="Genomic_DNA"/>
</dbReference>
<evidence type="ECO:0000256" key="1">
    <source>
        <dbReference type="ARBA" id="ARBA00010886"/>
    </source>
</evidence>
<organism evidence="13 14">
    <name type="scientific">Intoshia linei</name>
    <dbReference type="NCBI Taxonomy" id="1819745"/>
    <lineage>
        <taxon>Eukaryota</taxon>
        <taxon>Metazoa</taxon>
        <taxon>Spiralia</taxon>
        <taxon>Lophotrochozoa</taxon>
        <taxon>Mesozoa</taxon>
        <taxon>Orthonectida</taxon>
        <taxon>Rhopaluridae</taxon>
        <taxon>Intoshia</taxon>
    </lineage>
</organism>
<protein>
    <recommendedName>
        <fullName evidence="2">non-specific serine/threonine protein kinase</fullName>
        <ecNumber evidence="2">2.7.11.1</ecNumber>
    </recommendedName>
</protein>
<comment type="catalytic activity">
    <reaction evidence="10">
        <text>L-threonyl-[protein] + ATP = O-phospho-L-threonyl-[protein] + ADP + H(+)</text>
        <dbReference type="Rhea" id="RHEA:46608"/>
        <dbReference type="Rhea" id="RHEA-COMP:11060"/>
        <dbReference type="Rhea" id="RHEA-COMP:11605"/>
        <dbReference type="ChEBI" id="CHEBI:15378"/>
        <dbReference type="ChEBI" id="CHEBI:30013"/>
        <dbReference type="ChEBI" id="CHEBI:30616"/>
        <dbReference type="ChEBI" id="CHEBI:61977"/>
        <dbReference type="ChEBI" id="CHEBI:456216"/>
        <dbReference type="EC" id="2.7.11.1"/>
    </reaction>
</comment>
<comment type="caution">
    <text evidence="13">The sequence shown here is derived from an EMBL/GenBank/DDBJ whole genome shotgun (WGS) entry which is preliminary data.</text>
</comment>
<evidence type="ECO:0000256" key="11">
    <source>
        <dbReference type="ARBA" id="ARBA00048679"/>
    </source>
</evidence>
<comment type="similarity">
    <text evidence="1">Belongs to the protein kinase superfamily. NEK Ser/Thr protein kinase family. NIMA subfamily.</text>
</comment>
<evidence type="ECO:0000256" key="5">
    <source>
        <dbReference type="ARBA" id="ARBA00022679"/>
    </source>
</evidence>
<keyword evidence="4" id="KW-0132">Cell division</keyword>
<dbReference type="AlphaFoldDB" id="A0A177B6D9"/>
<dbReference type="SMART" id="SM00220">
    <property type="entry name" value="S_TKc"/>
    <property type="match status" value="1"/>
</dbReference>
<dbReference type="InterPro" id="IPR000719">
    <property type="entry name" value="Prot_kinase_dom"/>
</dbReference>
<dbReference type="OrthoDB" id="248923at2759"/>
<dbReference type="FunFam" id="3.30.200.20:FF:000151">
    <property type="entry name" value="G2-specific protein kinase nimA"/>
    <property type="match status" value="1"/>
</dbReference>
<keyword evidence="9" id="KW-0131">Cell cycle</keyword>
<dbReference type="GO" id="GO:0005524">
    <property type="term" value="F:ATP binding"/>
    <property type="evidence" value="ECO:0007669"/>
    <property type="project" value="UniProtKB-KW"/>
</dbReference>
<evidence type="ECO:0000313" key="13">
    <source>
        <dbReference type="EMBL" id="OAF69849.1"/>
    </source>
</evidence>
<evidence type="ECO:0000256" key="6">
    <source>
        <dbReference type="ARBA" id="ARBA00022741"/>
    </source>
</evidence>
<evidence type="ECO:0000256" key="9">
    <source>
        <dbReference type="ARBA" id="ARBA00023306"/>
    </source>
</evidence>
<dbReference type="Gene3D" id="1.10.510.10">
    <property type="entry name" value="Transferase(Phosphotransferase) domain 1"/>
    <property type="match status" value="1"/>
</dbReference>
<keyword evidence="3" id="KW-0723">Serine/threonine-protein kinase</keyword>